<organism evidence="3">
    <name type="scientific">Lepeophtheirus salmonis</name>
    <name type="common">Salmon louse</name>
    <name type="synonym">Caligus salmonis</name>
    <dbReference type="NCBI Taxonomy" id="72036"/>
    <lineage>
        <taxon>Eukaryota</taxon>
        <taxon>Metazoa</taxon>
        <taxon>Ecdysozoa</taxon>
        <taxon>Arthropoda</taxon>
        <taxon>Crustacea</taxon>
        <taxon>Multicrustacea</taxon>
        <taxon>Hexanauplia</taxon>
        <taxon>Copepoda</taxon>
        <taxon>Siphonostomatoida</taxon>
        <taxon>Caligidae</taxon>
        <taxon>Lepeophtheirus</taxon>
    </lineage>
</organism>
<keyword evidence="2" id="KW-1133">Transmembrane helix</keyword>
<feature type="coiled-coil region" evidence="1">
    <location>
        <begin position="513"/>
        <end position="547"/>
    </location>
</feature>
<keyword evidence="1" id="KW-0175">Coiled coil</keyword>
<feature type="transmembrane region" description="Helical" evidence="2">
    <location>
        <begin position="583"/>
        <end position="606"/>
    </location>
</feature>
<reference evidence="3" key="1">
    <citation type="submission" date="2014-05" db="EMBL/GenBank/DDBJ databases">
        <authorList>
            <person name="Chronopoulou M."/>
        </authorList>
    </citation>
    <scope>NUCLEOTIDE SEQUENCE</scope>
    <source>
        <tissue evidence="3">Whole organism</tissue>
    </source>
</reference>
<feature type="transmembrane region" description="Helical" evidence="2">
    <location>
        <begin position="158"/>
        <end position="180"/>
    </location>
</feature>
<name>A0A0K2U925_LEPSM</name>
<keyword evidence="2" id="KW-0472">Membrane</keyword>
<evidence type="ECO:0000313" key="3">
    <source>
        <dbReference type="EMBL" id="CDW34206.1"/>
    </source>
</evidence>
<feature type="non-terminal residue" evidence="3">
    <location>
        <position position="1"/>
    </location>
</feature>
<proteinExistence type="predicted"/>
<evidence type="ECO:0000256" key="1">
    <source>
        <dbReference type="SAM" id="Coils"/>
    </source>
</evidence>
<evidence type="ECO:0000256" key="2">
    <source>
        <dbReference type="SAM" id="Phobius"/>
    </source>
</evidence>
<accession>A0A0K2U925</accession>
<protein>
    <submittedName>
        <fullName evidence="3">Uncharacterized protein</fullName>
    </submittedName>
</protein>
<keyword evidence="2" id="KW-0812">Transmembrane</keyword>
<sequence>YFENMAEDQFYYLMLILLVKYIPLTRQNEIPFGINVQNDGAIRHAYHEEESLSTTSHRFFSEKDLIAVFTTQKHLVNDISYMHVDIDLDMTHIDEQYNEAMKCLSEKALTQTFSQKYIQSMLEMTRNLDVRRKNALKSLPTPADLNDTYRSKRAISGLIFLTMAIGTLAFGSSAAALVVAETNRINRDIIDKNFDAVKQMIESISANATEFDLLLTERHNLFADLRKQSNDLMMNMGHYIMCQEHRNKLEHNVQLLEELVEAAHSRRMHLRALPGDKLSLVWNKIQKRAYGQGFGVGMSNVHQLFQNDCDTFFITKRDKTVLKIILHVPIYKPDSLMQLYRFWPVPLKINDQYKIVRTKERYIAITENRKMYKVLDESQLASCASNNDILFCYQNSIIYKKSQKHCLMALLNENIEEINELCVLEPYDQEMAVQISDTDFLHYTPNEVVAIIKCKNNTSYYTVYKGNHRIRLDGNCTLHTPFLRLAGFENIGSTITINNVESRIEMSRLNVKNSYHARNIHDLEEELRKLERKIRQADQEKYETLQKIKLDIKKTIDSNLTGSINGFQFKMYDFFHNISHTSILLTILFILLLVSTPMACIIKLFCNHCGYKPLVRSQSIITTKSREGGNTTEYDSDTTIKTVELGLSSDKKKKRYRPHSQPLPYHHDVPFFVVPKKEDILNANHLINYNTPSLVK</sequence>
<dbReference type="EMBL" id="HACA01016845">
    <property type="protein sequence ID" value="CDW34206.1"/>
    <property type="molecule type" value="Transcribed_RNA"/>
</dbReference>
<dbReference type="AlphaFoldDB" id="A0A0K2U925"/>